<dbReference type="Pfam" id="PF00702">
    <property type="entry name" value="Hydrolase"/>
    <property type="match status" value="1"/>
</dbReference>
<dbReference type="NCBIfam" id="TIGR01549">
    <property type="entry name" value="HAD-SF-IA-v1"/>
    <property type="match status" value="1"/>
</dbReference>
<dbReference type="InterPro" id="IPR023214">
    <property type="entry name" value="HAD_sf"/>
</dbReference>
<protein>
    <submittedName>
        <fullName evidence="1">Haloacid dehalogenase-like hydrolase domain-containing protein 3</fullName>
    </submittedName>
</protein>
<dbReference type="InterPro" id="IPR006439">
    <property type="entry name" value="HAD-SF_hydro_IA"/>
</dbReference>
<dbReference type="InterPro" id="IPR044924">
    <property type="entry name" value="HAD-SF_hydro_IA_REG-2-like_cap"/>
</dbReference>
<proteinExistence type="predicted"/>
<dbReference type="EMBL" id="JASJQH010009270">
    <property type="protein sequence ID" value="KAK9680288.1"/>
    <property type="molecule type" value="Genomic_DNA"/>
</dbReference>
<keyword evidence="2" id="KW-1185">Reference proteome</keyword>
<dbReference type="Proteomes" id="UP001479436">
    <property type="component" value="Unassembled WGS sequence"/>
</dbReference>
<dbReference type="PANTHER" id="PTHR46191:SF2">
    <property type="entry name" value="HALOACID DEHALOGENASE-LIKE HYDROLASE DOMAIN-CONTAINING PROTEIN 3"/>
    <property type="match status" value="1"/>
</dbReference>
<dbReference type="Gene3D" id="1.10.150.720">
    <property type="entry name" value="Haloacid dehalogenase-like hydrolase"/>
    <property type="match status" value="1"/>
</dbReference>
<dbReference type="SUPFAM" id="SSF56784">
    <property type="entry name" value="HAD-like"/>
    <property type="match status" value="1"/>
</dbReference>
<feature type="non-terminal residue" evidence="1">
    <location>
        <position position="1"/>
    </location>
</feature>
<comment type="caution">
    <text evidence="1">The sequence shown here is derived from an EMBL/GenBank/DDBJ whole genome shotgun (WGS) entry which is preliminary data.</text>
</comment>
<dbReference type="Gene3D" id="3.40.50.1000">
    <property type="entry name" value="HAD superfamily/HAD-like"/>
    <property type="match status" value="1"/>
</dbReference>
<accession>A0ABR2VMA0</accession>
<dbReference type="InterPro" id="IPR036412">
    <property type="entry name" value="HAD-like_sf"/>
</dbReference>
<name>A0ABR2VMA0_9FUNG</name>
<sequence>MAKRFKQAFQQQAERFPNYGKNHGIESKDWWRAVVKSTFLGAGVKKETLSPIIDDAFKNKSNVKLGVITNCDERVTEVMDSLGILQEFDFVITSSEFGEEKPAPKIFHHAVDIAKVSPLETLHVGDDYAKDYIAAKQAGLHALYIERNPVKFENMSANNHEMIKTLTEVLTWKLP</sequence>
<reference evidence="1 2" key="1">
    <citation type="submission" date="2023-04" db="EMBL/GenBank/DDBJ databases">
        <title>Genome of Basidiobolus ranarum AG-B5.</title>
        <authorList>
            <person name="Stajich J.E."/>
            <person name="Carter-House D."/>
            <person name="Gryganskyi A."/>
        </authorList>
    </citation>
    <scope>NUCLEOTIDE SEQUENCE [LARGE SCALE GENOMIC DNA]</scope>
    <source>
        <strain evidence="1 2">AG-B5</strain>
    </source>
</reference>
<evidence type="ECO:0000313" key="1">
    <source>
        <dbReference type="EMBL" id="KAK9680288.1"/>
    </source>
</evidence>
<evidence type="ECO:0000313" key="2">
    <source>
        <dbReference type="Proteomes" id="UP001479436"/>
    </source>
</evidence>
<dbReference type="NCBIfam" id="TIGR01509">
    <property type="entry name" value="HAD-SF-IA-v3"/>
    <property type="match status" value="1"/>
</dbReference>
<gene>
    <name evidence="1" type="primary">HDHD3</name>
    <name evidence="1" type="ORF">K7432_015986</name>
</gene>
<dbReference type="PANTHER" id="PTHR46191">
    <property type="match status" value="1"/>
</dbReference>
<organism evidence="1 2">
    <name type="scientific">Basidiobolus ranarum</name>
    <dbReference type="NCBI Taxonomy" id="34480"/>
    <lineage>
        <taxon>Eukaryota</taxon>
        <taxon>Fungi</taxon>
        <taxon>Fungi incertae sedis</taxon>
        <taxon>Zoopagomycota</taxon>
        <taxon>Entomophthoromycotina</taxon>
        <taxon>Basidiobolomycetes</taxon>
        <taxon>Basidiobolales</taxon>
        <taxon>Basidiobolaceae</taxon>
        <taxon>Basidiobolus</taxon>
    </lineage>
</organism>
<dbReference type="InterPro" id="IPR051828">
    <property type="entry name" value="HAD-like_hydrolase_domain"/>
</dbReference>